<comment type="caution">
    <text evidence="2">The sequence shown here is derived from an EMBL/GenBank/DDBJ whole genome shotgun (WGS) entry which is preliminary data.</text>
</comment>
<evidence type="ECO:0000313" key="2">
    <source>
        <dbReference type="EMBL" id="GEL22057.1"/>
    </source>
</evidence>
<reference evidence="2 3" key="1">
    <citation type="submission" date="2019-07" db="EMBL/GenBank/DDBJ databases">
        <title>Whole genome shotgun sequence of Pseudonocardia sulfidoxydans NBRC 16205.</title>
        <authorList>
            <person name="Hosoyama A."/>
            <person name="Uohara A."/>
            <person name="Ohji S."/>
            <person name="Ichikawa N."/>
        </authorList>
    </citation>
    <scope>NUCLEOTIDE SEQUENCE [LARGE SCALE GENOMIC DNA]</scope>
    <source>
        <strain evidence="2 3">NBRC 16205</strain>
    </source>
</reference>
<dbReference type="RefSeq" id="WP_147102857.1">
    <property type="nucleotide sequence ID" value="NZ_BJVJ01000006.1"/>
</dbReference>
<keyword evidence="3" id="KW-1185">Reference proteome</keyword>
<feature type="compositionally biased region" description="Pro residues" evidence="1">
    <location>
        <begin position="1"/>
        <end position="15"/>
    </location>
</feature>
<feature type="region of interest" description="Disordered" evidence="1">
    <location>
        <begin position="1"/>
        <end position="24"/>
    </location>
</feature>
<proteinExistence type="predicted"/>
<feature type="region of interest" description="Disordered" evidence="1">
    <location>
        <begin position="98"/>
        <end position="117"/>
    </location>
</feature>
<dbReference type="Proteomes" id="UP000321685">
    <property type="component" value="Unassembled WGS sequence"/>
</dbReference>
<evidence type="ECO:0000313" key="3">
    <source>
        <dbReference type="Proteomes" id="UP000321685"/>
    </source>
</evidence>
<accession>A0A511DBW0</accession>
<protein>
    <submittedName>
        <fullName evidence="2">Uncharacterized protein</fullName>
    </submittedName>
</protein>
<dbReference type="AlphaFoldDB" id="A0A511DBW0"/>
<name>A0A511DBW0_9PSEU</name>
<organism evidence="2 3">
    <name type="scientific">Pseudonocardia sulfidoxydans NBRC 16205</name>
    <dbReference type="NCBI Taxonomy" id="1223511"/>
    <lineage>
        <taxon>Bacteria</taxon>
        <taxon>Bacillati</taxon>
        <taxon>Actinomycetota</taxon>
        <taxon>Actinomycetes</taxon>
        <taxon>Pseudonocardiales</taxon>
        <taxon>Pseudonocardiaceae</taxon>
        <taxon>Pseudonocardia</taxon>
    </lineage>
</organism>
<evidence type="ECO:0000256" key="1">
    <source>
        <dbReference type="SAM" id="MobiDB-lite"/>
    </source>
</evidence>
<gene>
    <name evidence="2" type="ORF">PSU4_10110</name>
</gene>
<sequence length="117" mass="11557">MTTPVARPPARPVPAPHSFMDVPTQRIVPPARLVADARTRPAPSATTSLGSGVVHARAVGAARARSRVGTIVDVVGRLGTVVSFAAVVIVSTAVGASTDNAAPAGDSATAGMTLGAP</sequence>
<dbReference type="EMBL" id="BJVJ01000006">
    <property type="protein sequence ID" value="GEL22057.1"/>
    <property type="molecule type" value="Genomic_DNA"/>
</dbReference>